<proteinExistence type="predicted"/>
<reference evidence="1 2" key="1">
    <citation type="submission" date="2020-07" db="EMBL/GenBank/DDBJ databases">
        <title>Sequencing the genomes of 1000 actinobacteria strains.</title>
        <authorList>
            <person name="Klenk H.-P."/>
        </authorList>
    </citation>
    <scope>NUCLEOTIDE SEQUENCE [LARGE SCALE GENOMIC DNA]</scope>
    <source>
        <strain evidence="1 2">DSM 23871</strain>
    </source>
</reference>
<comment type="caution">
    <text evidence="1">The sequence shown here is derived from an EMBL/GenBank/DDBJ whole genome shotgun (WGS) entry which is preliminary data.</text>
</comment>
<protein>
    <submittedName>
        <fullName evidence="1">Tetratricopeptide (TPR) repeat protein</fullName>
    </submittedName>
</protein>
<evidence type="ECO:0000313" key="2">
    <source>
        <dbReference type="Proteomes" id="UP000589620"/>
    </source>
</evidence>
<dbReference type="EMBL" id="JACCBJ010000001">
    <property type="protein sequence ID" value="NYD75145.1"/>
    <property type="molecule type" value="Genomic_DNA"/>
</dbReference>
<dbReference type="AlphaFoldDB" id="A0A852T2P4"/>
<dbReference type="Proteomes" id="UP000589620">
    <property type="component" value="Unassembled WGS sequence"/>
</dbReference>
<dbReference type="Gene3D" id="1.25.40.10">
    <property type="entry name" value="Tetratricopeptide repeat domain"/>
    <property type="match status" value="1"/>
</dbReference>
<dbReference type="SUPFAM" id="SSF48452">
    <property type="entry name" value="TPR-like"/>
    <property type="match status" value="1"/>
</dbReference>
<accession>A0A852T2P4</accession>
<dbReference type="InterPro" id="IPR011990">
    <property type="entry name" value="TPR-like_helical_dom_sf"/>
</dbReference>
<keyword evidence="2" id="KW-1185">Reference proteome</keyword>
<name>A0A852T2P4_9MICO</name>
<sequence length="515" mass="57195">MEFRDQDEERIFLDALVSYTDACVQPELTPSCPFYVNNDGHATCGEQCLTILAEHGVNERPVVVRQVGGLLMTGRMLPAASVSGPTSFDAAQEYMVGRDKPPHARSTSALLMSLRSATFKRLYQDIEADDDDTFELWSELERRGVEMDRVFAGGIARELAVAVAVRVLVMIAQQGSDSTQAPLPPSGHSSAMVAAWVDVAKFGMDDDLRQRSDDEFFSRGEAFQVDLRKILPSFFADEEAMRDLLAQRELGYLFSPAFLLRATHWFASLLNVDLNAALNAGVPDPYVFTSLPLNDPMDESGAWIWERFTLTDINSWSSSSLTQEWRWQKLGRASACAARTLKERSLAADVVAEAAMLKASRTSGRRVHSRGFDPAQFVGPATELLLKDEWEHAVRIFEGVVELNPGDGTAWNNLGFCWLRESAERALPLLQRGAALQHPVELISIANQVLALHLTGSNGEALRLADQHLALPHLDEGLAVVWHHESRDVRLELLDDADPRQYLEELVNHIRSGPC</sequence>
<dbReference type="RefSeq" id="WP_179457165.1">
    <property type="nucleotide sequence ID" value="NZ_BAAAPX010000001.1"/>
</dbReference>
<gene>
    <name evidence="1" type="ORF">BJ963_002664</name>
</gene>
<evidence type="ECO:0000313" key="1">
    <source>
        <dbReference type="EMBL" id="NYD75145.1"/>
    </source>
</evidence>
<organism evidence="1 2">
    <name type="scientific">Leifsonia soli</name>
    <dbReference type="NCBI Taxonomy" id="582665"/>
    <lineage>
        <taxon>Bacteria</taxon>
        <taxon>Bacillati</taxon>
        <taxon>Actinomycetota</taxon>
        <taxon>Actinomycetes</taxon>
        <taxon>Micrococcales</taxon>
        <taxon>Microbacteriaceae</taxon>
        <taxon>Leifsonia</taxon>
    </lineage>
</organism>